<sequence length="154" mass="16846">MVLICATHATYRLIHDGGGGDVNNSLATTRTSLISHRPGWLHHCRVFKLHYHAYNSFSAVTPGWPRRRPYTQVRNDGHTGRSVGPLLPEVHRSVGLTGHPSPPHTHTLREATRDTASFHPPSTAAAHRLTRLSRLARLAIARLPSLAVAGCPLA</sequence>
<accession>A0A5B7DEH0</accession>
<name>A0A5B7DEH0_PORTR</name>
<proteinExistence type="predicted"/>
<dbReference type="Proteomes" id="UP000324222">
    <property type="component" value="Unassembled WGS sequence"/>
</dbReference>
<gene>
    <name evidence="1" type="ORF">E2C01_012567</name>
</gene>
<comment type="caution">
    <text evidence="1">The sequence shown here is derived from an EMBL/GenBank/DDBJ whole genome shotgun (WGS) entry which is preliminary data.</text>
</comment>
<dbReference type="EMBL" id="VSRR010000789">
    <property type="protein sequence ID" value="MPC19644.1"/>
    <property type="molecule type" value="Genomic_DNA"/>
</dbReference>
<evidence type="ECO:0000313" key="1">
    <source>
        <dbReference type="EMBL" id="MPC19644.1"/>
    </source>
</evidence>
<organism evidence="1 2">
    <name type="scientific">Portunus trituberculatus</name>
    <name type="common">Swimming crab</name>
    <name type="synonym">Neptunus trituberculatus</name>
    <dbReference type="NCBI Taxonomy" id="210409"/>
    <lineage>
        <taxon>Eukaryota</taxon>
        <taxon>Metazoa</taxon>
        <taxon>Ecdysozoa</taxon>
        <taxon>Arthropoda</taxon>
        <taxon>Crustacea</taxon>
        <taxon>Multicrustacea</taxon>
        <taxon>Malacostraca</taxon>
        <taxon>Eumalacostraca</taxon>
        <taxon>Eucarida</taxon>
        <taxon>Decapoda</taxon>
        <taxon>Pleocyemata</taxon>
        <taxon>Brachyura</taxon>
        <taxon>Eubrachyura</taxon>
        <taxon>Portunoidea</taxon>
        <taxon>Portunidae</taxon>
        <taxon>Portuninae</taxon>
        <taxon>Portunus</taxon>
    </lineage>
</organism>
<evidence type="ECO:0000313" key="2">
    <source>
        <dbReference type="Proteomes" id="UP000324222"/>
    </source>
</evidence>
<keyword evidence="2" id="KW-1185">Reference proteome</keyword>
<protein>
    <submittedName>
        <fullName evidence="1">Uncharacterized protein</fullName>
    </submittedName>
</protein>
<reference evidence="1 2" key="1">
    <citation type="submission" date="2019-05" db="EMBL/GenBank/DDBJ databases">
        <title>Another draft genome of Portunus trituberculatus and its Hox gene families provides insights of decapod evolution.</title>
        <authorList>
            <person name="Jeong J.-H."/>
            <person name="Song I."/>
            <person name="Kim S."/>
            <person name="Choi T."/>
            <person name="Kim D."/>
            <person name="Ryu S."/>
            <person name="Kim W."/>
        </authorList>
    </citation>
    <scope>NUCLEOTIDE SEQUENCE [LARGE SCALE GENOMIC DNA]</scope>
    <source>
        <tissue evidence="1">Muscle</tissue>
    </source>
</reference>
<dbReference type="AlphaFoldDB" id="A0A5B7DEH0"/>